<evidence type="ECO:0000313" key="3">
    <source>
        <dbReference type="Proteomes" id="UP000799777"/>
    </source>
</evidence>
<dbReference type="InterPro" id="IPR010730">
    <property type="entry name" value="HET"/>
</dbReference>
<reference evidence="2" key="1">
    <citation type="journal article" date="2020" name="Stud. Mycol.">
        <title>101 Dothideomycetes genomes: a test case for predicting lifestyles and emergence of pathogens.</title>
        <authorList>
            <person name="Haridas S."/>
            <person name="Albert R."/>
            <person name="Binder M."/>
            <person name="Bloem J."/>
            <person name="Labutti K."/>
            <person name="Salamov A."/>
            <person name="Andreopoulos B."/>
            <person name="Baker S."/>
            <person name="Barry K."/>
            <person name="Bills G."/>
            <person name="Bluhm B."/>
            <person name="Cannon C."/>
            <person name="Castanera R."/>
            <person name="Culley D."/>
            <person name="Daum C."/>
            <person name="Ezra D."/>
            <person name="Gonzalez J."/>
            <person name="Henrissat B."/>
            <person name="Kuo A."/>
            <person name="Liang C."/>
            <person name="Lipzen A."/>
            <person name="Lutzoni F."/>
            <person name="Magnuson J."/>
            <person name="Mondo S."/>
            <person name="Nolan M."/>
            <person name="Ohm R."/>
            <person name="Pangilinan J."/>
            <person name="Park H.-J."/>
            <person name="Ramirez L."/>
            <person name="Alfaro M."/>
            <person name="Sun H."/>
            <person name="Tritt A."/>
            <person name="Yoshinaga Y."/>
            <person name="Zwiers L.-H."/>
            <person name="Turgeon B."/>
            <person name="Goodwin S."/>
            <person name="Spatafora J."/>
            <person name="Crous P."/>
            <person name="Grigoriev I."/>
        </authorList>
    </citation>
    <scope>NUCLEOTIDE SEQUENCE</scope>
    <source>
        <strain evidence="2">CBS 110217</strain>
    </source>
</reference>
<dbReference type="EMBL" id="ML978172">
    <property type="protein sequence ID" value="KAF2032475.1"/>
    <property type="molecule type" value="Genomic_DNA"/>
</dbReference>
<dbReference type="PANTHER" id="PTHR33112:SF8">
    <property type="entry name" value="HETEROKARYON INCOMPATIBILITY DOMAIN-CONTAINING PROTEIN"/>
    <property type="match status" value="1"/>
</dbReference>
<name>A0A9P4LPR3_9PLEO</name>
<sequence>MLIGRLLRRILSRSIRIFKSDDSDTVATISSWLTQCIPSHCIWGPSDVEDSRMPTRLIHVGHGEGDGQHSAPYVTLTHRWGNSITLDRMNLTTERLSQYEERIPIGDLSQYVQDAMWLTRRLGFEYLWIDFICIVQDSDEDWGTEASLTSLLYIDIAHFV</sequence>
<dbReference type="Pfam" id="PF06985">
    <property type="entry name" value="HET"/>
    <property type="match status" value="1"/>
</dbReference>
<proteinExistence type="predicted"/>
<accession>A0A9P4LPR3</accession>
<evidence type="ECO:0000313" key="2">
    <source>
        <dbReference type="EMBL" id="KAF2032475.1"/>
    </source>
</evidence>
<protein>
    <submittedName>
        <fullName evidence="2">HET-domain-containing protein</fullName>
    </submittedName>
</protein>
<dbReference type="OrthoDB" id="4161196at2759"/>
<feature type="domain" description="Heterokaryon incompatibility" evidence="1">
    <location>
        <begin position="73"/>
        <end position="153"/>
    </location>
</feature>
<keyword evidence="3" id="KW-1185">Reference proteome</keyword>
<dbReference type="AlphaFoldDB" id="A0A9P4LPR3"/>
<gene>
    <name evidence="2" type="ORF">EK21DRAFT_60751</name>
</gene>
<organism evidence="2 3">
    <name type="scientific">Setomelanomma holmii</name>
    <dbReference type="NCBI Taxonomy" id="210430"/>
    <lineage>
        <taxon>Eukaryota</taxon>
        <taxon>Fungi</taxon>
        <taxon>Dikarya</taxon>
        <taxon>Ascomycota</taxon>
        <taxon>Pezizomycotina</taxon>
        <taxon>Dothideomycetes</taxon>
        <taxon>Pleosporomycetidae</taxon>
        <taxon>Pleosporales</taxon>
        <taxon>Pleosporineae</taxon>
        <taxon>Phaeosphaeriaceae</taxon>
        <taxon>Setomelanomma</taxon>
    </lineage>
</organism>
<dbReference type="PANTHER" id="PTHR33112">
    <property type="entry name" value="DOMAIN PROTEIN, PUTATIVE-RELATED"/>
    <property type="match status" value="1"/>
</dbReference>
<evidence type="ECO:0000259" key="1">
    <source>
        <dbReference type="Pfam" id="PF06985"/>
    </source>
</evidence>
<dbReference type="Proteomes" id="UP000799777">
    <property type="component" value="Unassembled WGS sequence"/>
</dbReference>
<comment type="caution">
    <text evidence="2">The sequence shown here is derived from an EMBL/GenBank/DDBJ whole genome shotgun (WGS) entry which is preliminary data.</text>
</comment>